<reference evidence="3" key="1">
    <citation type="journal article" date="2019" name="Int. J. Syst. Evol. Microbiol.">
        <title>The Global Catalogue of Microorganisms (GCM) 10K type strain sequencing project: providing services to taxonomists for standard genome sequencing and annotation.</title>
        <authorList>
            <consortium name="The Broad Institute Genomics Platform"/>
            <consortium name="The Broad Institute Genome Sequencing Center for Infectious Disease"/>
            <person name="Wu L."/>
            <person name="Ma J."/>
        </authorList>
    </citation>
    <scope>NUCLEOTIDE SEQUENCE [LARGE SCALE GENOMIC DNA]</scope>
    <source>
        <strain evidence="3">CCUG 48316</strain>
    </source>
</reference>
<evidence type="ECO:0000313" key="2">
    <source>
        <dbReference type="EMBL" id="MFC6792100.1"/>
    </source>
</evidence>
<dbReference type="RefSeq" id="WP_378973637.1">
    <property type="nucleotide sequence ID" value="NZ_JBHSWN010000001.1"/>
</dbReference>
<accession>A0ABW2BPL7</accession>
<keyword evidence="3" id="KW-1185">Reference proteome</keyword>
<dbReference type="Proteomes" id="UP001596292">
    <property type="component" value="Unassembled WGS sequence"/>
</dbReference>
<dbReference type="EMBL" id="JBHSWN010000001">
    <property type="protein sequence ID" value="MFC6792100.1"/>
    <property type="molecule type" value="Genomic_DNA"/>
</dbReference>
<name>A0ABW2BPL7_9HYPH</name>
<keyword evidence="1" id="KW-0732">Signal</keyword>
<proteinExistence type="predicted"/>
<evidence type="ECO:0000313" key="3">
    <source>
        <dbReference type="Proteomes" id="UP001596292"/>
    </source>
</evidence>
<evidence type="ECO:0000256" key="1">
    <source>
        <dbReference type="SAM" id="SignalP"/>
    </source>
</evidence>
<feature type="signal peptide" evidence="1">
    <location>
        <begin position="1"/>
        <end position="18"/>
    </location>
</feature>
<organism evidence="2 3">
    <name type="scientific">Methylobacterium komagatae</name>
    <dbReference type="NCBI Taxonomy" id="374425"/>
    <lineage>
        <taxon>Bacteria</taxon>
        <taxon>Pseudomonadati</taxon>
        <taxon>Pseudomonadota</taxon>
        <taxon>Alphaproteobacteria</taxon>
        <taxon>Hyphomicrobiales</taxon>
        <taxon>Methylobacteriaceae</taxon>
        <taxon>Methylobacterium</taxon>
    </lineage>
</organism>
<gene>
    <name evidence="2" type="ORF">ACFQE0_22490</name>
</gene>
<sequence>MLLSLLLATASLWGSLHAALPGAPVLPPASPAGTEAPRYDPAARAVSNWHEQTGAALRPRALALTASLAKDPPYVARCVRLNNGWCIKSARWPGEIGADGEGHTAFATLDDGADAAARLLRRYYRDYSRRSALAIVRRWAPAECRGAPVAGRASVATPAVSSTLAPKGLGRTLRARFLARHRPGGAPRVAAARPARGGALRVQPWSPLARMGVRPAARNAARIPAPRPVGDIAEGILPSASRTAPRVADPAALLGNGHVPSPDRMVAESALLPAIAAGLPVLDLRLPAPLCAGDTVRINNYAARIAVSVGVKPDDDLHLFAPDGSPLPNLAPVMLAMSAVELGTLRAGPDLVAGAIGRLAQEQSASAQQ</sequence>
<feature type="chain" id="PRO_5045693086" evidence="1">
    <location>
        <begin position="19"/>
        <end position="369"/>
    </location>
</feature>
<protein>
    <submittedName>
        <fullName evidence="2">Uncharacterized protein</fullName>
    </submittedName>
</protein>
<comment type="caution">
    <text evidence="2">The sequence shown here is derived from an EMBL/GenBank/DDBJ whole genome shotgun (WGS) entry which is preliminary data.</text>
</comment>